<reference evidence="1" key="1">
    <citation type="journal article" date="2013" name="Genetics">
        <title>The draft genome and transcriptome of Panagrellus redivivus are shaped by the harsh demands of a free-living lifestyle.</title>
        <authorList>
            <person name="Srinivasan J."/>
            <person name="Dillman A.R."/>
            <person name="Macchietto M.G."/>
            <person name="Heikkinen L."/>
            <person name="Lakso M."/>
            <person name="Fracchia K.M."/>
            <person name="Antoshechkin I."/>
            <person name="Mortazavi A."/>
            <person name="Wong G."/>
            <person name="Sternberg P.W."/>
        </authorList>
    </citation>
    <scope>NUCLEOTIDE SEQUENCE [LARGE SCALE GENOMIC DNA]</scope>
    <source>
        <strain evidence="1">MT8872</strain>
    </source>
</reference>
<sequence length="282" mass="32664">MPYPLAKLAYGLRCRLSELTTPLEKYNFQIAAGGVSICPPELQVIQETITFPYFFWRDETASMHRNPIDTSPENPPVLNKDSLIRCNGIQLTGFDAQALNDNIFGHLLDNVNEFDLNDCCGSKSFFEALKKMFPKTIRMRFGAKNVSRTVNIAEVLTVFPRLESLSISCFHTTQWIAEMMQVRSHSLKHLILGYSSKTQYGNFIFNDFLTFIKAQRKGFRLSIMVHGHPESFEPYFLEMKENLDRTLKPDFILIKPRCHTRIRIFRPKDSKSYFWDAPLDDN</sequence>
<reference evidence="2" key="2">
    <citation type="submission" date="2020-10" db="UniProtKB">
        <authorList>
            <consortium name="WormBaseParasite"/>
        </authorList>
    </citation>
    <scope>IDENTIFICATION</scope>
</reference>
<dbReference type="WBParaSite" id="Pan_g4952.t1">
    <property type="protein sequence ID" value="Pan_g4952.t1"/>
    <property type="gene ID" value="Pan_g4952"/>
</dbReference>
<dbReference type="Proteomes" id="UP000492821">
    <property type="component" value="Unassembled WGS sequence"/>
</dbReference>
<name>A0A7E4VYG8_PANRE</name>
<proteinExistence type="predicted"/>
<dbReference type="AlphaFoldDB" id="A0A7E4VYG8"/>
<dbReference type="SUPFAM" id="SSF52047">
    <property type="entry name" value="RNI-like"/>
    <property type="match status" value="1"/>
</dbReference>
<organism evidence="1 2">
    <name type="scientific">Panagrellus redivivus</name>
    <name type="common">Microworm</name>
    <dbReference type="NCBI Taxonomy" id="6233"/>
    <lineage>
        <taxon>Eukaryota</taxon>
        <taxon>Metazoa</taxon>
        <taxon>Ecdysozoa</taxon>
        <taxon>Nematoda</taxon>
        <taxon>Chromadorea</taxon>
        <taxon>Rhabditida</taxon>
        <taxon>Tylenchina</taxon>
        <taxon>Panagrolaimomorpha</taxon>
        <taxon>Panagrolaimoidea</taxon>
        <taxon>Panagrolaimidae</taxon>
        <taxon>Panagrellus</taxon>
    </lineage>
</organism>
<accession>A0A7E4VYG8</accession>
<evidence type="ECO:0000313" key="2">
    <source>
        <dbReference type="WBParaSite" id="Pan_g4952.t1"/>
    </source>
</evidence>
<keyword evidence="1" id="KW-1185">Reference proteome</keyword>
<evidence type="ECO:0000313" key="1">
    <source>
        <dbReference type="Proteomes" id="UP000492821"/>
    </source>
</evidence>
<protein>
    <submittedName>
        <fullName evidence="2">DUF38 domain-containing protein</fullName>
    </submittedName>
</protein>